<organism evidence="1 2">
    <name type="scientific">Filimonas zeae</name>
    <dbReference type="NCBI Taxonomy" id="1737353"/>
    <lineage>
        <taxon>Bacteria</taxon>
        <taxon>Pseudomonadati</taxon>
        <taxon>Bacteroidota</taxon>
        <taxon>Chitinophagia</taxon>
        <taxon>Chitinophagales</taxon>
        <taxon>Chitinophagaceae</taxon>
        <taxon>Filimonas</taxon>
    </lineage>
</organism>
<dbReference type="EMBL" id="BMIB01000010">
    <property type="protein sequence ID" value="GGH83467.1"/>
    <property type="molecule type" value="Genomic_DNA"/>
</dbReference>
<comment type="caution">
    <text evidence="1">The sequence shown here is derived from an EMBL/GenBank/DDBJ whole genome shotgun (WGS) entry which is preliminary data.</text>
</comment>
<evidence type="ECO:0000313" key="2">
    <source>
        <dbReference type="Proteomes" id="UP000627292"/>
    </source>
</evidence>
<proteinExistence type="predicted"/>
<protein>
    <submittedName>
        <fullName evidence="1">Uncharacterized protein</fullName>
    </submittedName>
</protein>
<dbReference type="AlphaFoldDB" id="A0A917J4X3"/>
<dbReference type="RefSeq" id="WP_188959435.1">
    <property type="nucleotide sequence ID" value="NZ_BMIB01000010.1"/>
</dbReference>
<keyword evidence="2" id="KW-1185">Reference proteome</keyword>
<evidence type="ECO:0000313" key="1">
    <source>
        <dbReference type="EMBL" id="GGH83467.1"/>
    </source>
</evidence>
<reference evidence="1" key="2">
    <citation type="submission" date="2020-09" db="EMBL/GenBank/DDBJ databases">
        <authorList>
            <person name="Sun Q."/>
            <person name="Zhou Y."/>
        </authorList>
    </citation>
    <scope>NUCLEOTIDE SEQUENCE</scope>
    <source>
        <strain evidence="1">CGMCC 1.15290</strain>
    </source>
</reference>
<reference evidence="1" key="1">
    <citation type="journal article" date="2014" name="Int. J. Syst. Evol. Microbiol.">
        <title>Complete genome sequence of Corynebacterium casei LMG S-19264T (=DSM 44701T), isolated from a smear-ripened cheese.</title>
        <authorList>
            <consortium name="US DOE Joint Genome Institute (JGI-PGF)"/>
            <person name="Walter F."/>
            <person name="Albersmeier A."/>
            <person name="Kalinowski J."/>
            <person name="Ruckert C."/>
        </authorList>
    </citation>
    <scope>NUCLEOTIDE SEQUENCE</scope>
    <source>
        <strain evidence="1">CGMCC 1.15290</strain>
    </source>
</reference>
<accession>A0A917J4X3</accession>
<gene>
    <name evidence="1" type="ORF">GCM10011379_58900</name>
</gene>
<sequence>MKLHKWLMQAVGSLALLCLTGLLPSCKKTELVAYNRLPQNTILEYKVTNAADTLLGAIDNVNNTITVYVPYYLGIDYLVPDIKIGENAKLLNAAGEVINLDGGVPPVPVDTTGYSYIVAGGDSVKRRYNLIIQIAPHPDSLKAGYQLNTTGVDYTSALECPVFGRIALYGNFGSTSNNATFTLTNKVTGKVYDNVFSVYEITPGNNYYTMMLDISPDADSGYYNVQLKHQGRTASLPPVHLVYNKPKINNVKSLSAYAPGDTVVFSVVGRSTTPSQNGVLIGLQKVYMKFTKTGFNYGGSYPATFPDTLFDKQLEMKIISQSRSEVKVLFPDVPQGAVGDYVYAGFTVTLPAVGFYFNFSDETGWGSNNPLATTGRYFTIKPKK</sequence>
<name>A0A917J4X3_9BACT</name>
<dbReference type="Proteomes" id="UP000627292">
    <property type="component" value="Unassembled WGS sequence"/>
</dbReference>